<feature type="domain" description="Rubrerythrin diiron-binding" evidence="1">
    <location>
        <begin position="16"/>
        <end position="137"/>
    </location>
</feature>
<name>A0A0A0IAJ1_CLONO</name>
<dbReference type="Proteomes" id="UP000030012">
    <property type="component" value="Unassembled WGS sequence"/>
</dbReference>
<evidence type="ECO:0000313" key="3">
    <source>
        <dbReference type="Proteomes" id="UP000030012"/>
    </source>
</evidence>
<protein>
    <recommendedName>
        <fullName evidence="1">Rubrerythrin diiron-binding domain-containing protein</fullName>
    </recommendedName>
</protein>
<dbReference type="CDD" id="cd00657">
    <property type="entry name" value="Ferritin_like"/>
    <property type="match status" value="1"/>
</dbReference>
<dbReference type="GO" id="GO:0046872">
    <property type="term" value="F:metal ion binding"/>
    <property type="evidence" value="ECO:0007669"/>
    <property type="project" value="InterPro"/>
</dbReference>
<reference evidence="2 3" key="1">
    <citation type="submission" date="2014-01" db="EMBL/GenBank/DDBJ databases">
        <title>Plasmidome dynamics in the species complex Clostridium novyi sensu lato converts strains of independent lineages into distinctly different pathogens.</title>
        <authorList>
            <person name="Skarin H."/>
            <person name="Segerman B."/>
        </authorList>
    </citation>
    <scope>NUCLEOTIDE SEQUENCE [LARGE SCALE GENOMIC DNA]</scope>
    <source>
        <strain evidence="2 3">4552</strain>
    </source>
</reference>
<accession>A0A0A0IAJ1</accession>
<dbReference type="Pfam" id="PF02915">
    <property type="entry name" value="Rubrerythrin"/>
    <property type="match status" value="1"/>
</dbReference>
<dbReference type="InterPro" id="IPR003251">
    <property type="entry name" value="Rr_diiron-bd_dom"/>
</dbReference>
<sequence>MVPRFYKTLEEVLPMIKQAIEGEREDELFYDYLISVAPTQEAKDIITTIRDDERKHNKMFREIYKFFTGEDVMVPTEIDFERPKSYVDGIKKAKFRELAAVERYRDIRAGVPNRYFKDMVFEILTDELKHAHKYDYLLTEYLTSNKTRDIGVRLAKGLFRSENINRTPDEWVMYIDSLVKEALKEVEQGINLEHLFQEYILSGVLVGRGYTPKDAITQVEVWERTGESKLLKESKMKK</sequence>
<dbReference type="GO" id="GO:0016491">
    <property type="term" value="F:oxidoreductase activity"/>
    <property type="evidence" value="ECO:0007669"/>
    <property type="project" value="InterPro"/>
</dbReference>
<organism evidence="2 3">
    <name type="scientific">Clostridium novyi A str. 4552</name>
    <dbReference type="NCBI Taxonomy" id="1444289"/>
    <lineage>
        <taxon>Bacteria</taxon>
        <taxon>Bacillati</taxon>
        <taxon>Bacillota</taxon>
        <taxon>Clostridia</taxon>
        <taxon>Eubacteriales</taxon>
        <taxon>Clostridiaceae</taxon>
        <taxon>Clostridium</taxon>
    </lineage>
</organism>
<proteinExistence type="predicted"/>
<dbReference type="EMBL" id="JENJ01000009">
    <property type="protein sequence ID" value="KGM97558.1"/>
    <property type="molecule type" value="Genomic_DNA"/>
</dbReference>
<dbReference type="OrthoDB" id="573482at2"/>
<evidence type="ECO:0000313" key="2">
    <source>
        <dbReference type="EMBL" id="KGM97558.1"/>
    </source>
</evidence>
<dbReference type="InterPro" id="IPR012347">
    <property type="entry name" value="Ferritin-like"/>
</dbReference>
<evidence type="ECO:0000259" key="1">
    <source>
        <dbReference type="Pfam" id="PF02915"/>
    </source>
</evidence>
<gene>
    <name evidence="2" type="ORF">Z968_03155</name>
</gene>
<dbReference type="InterPro" id="IPR009078">
    <property type="entry name" value="Ferritin-like_SF"/>
</dbReference>
<dbReference type="SUPFAM" id="SSF47240">
    <property type="entry name" value="Ferritin-like"/>
    <property type="match status" value="1"/>
</dbReference>
<dbReference type="Gene3D" id="1.20.1260.10">
    <property type="match status" value="1"/>
</dbReference>
<comment type="caution">
    <text evidence="2">The sequence shown here is derived from an EMBL/GenBank/DDBJ whole genome shotgun (WGS) entry which is preliminary data.</text>
</comment>
<dbReference type="AlphaFoldDB" id="A0A0A0IAJ1"/>